<dbReference type="RefSeq" id="WP_272029376.1">
    <property type="nucleotide sequence ID" value="NZ_JAQLSF010000002.1"/>
</dbReference>
<organism evidence="1 2">
    <name type="scientific">Lacticaseibacillus paracasei</name>
    <name type="common">Lactobacillus paracasei</name>
    <dbReference type="NCBI Taxonomy" id="1597"/>
    <lineage>
        <taxon>Bacteria</taxon>
        <taxon>Bacillati</taxon>
        <taxon>Bacillota</taxon>
        <taxon>Bacilli</taxon>
        <taxon>Lactobacillales</taxon>
        <taxon>Lactobacillaceae</taxon>
        <taxon>Lacticaseibacillus</taxon>
    </lineage>
</organism>
<dbReference type="InterPro" id="IPR037914">
    <property type="entry name" value="SpoVT-AbrB_sf"/>
</dbReference>
<sequence>MKVKARKVGHSVTLTVPKQLLVEEGQEFEAQRKADGAIVFMPKHRNPFEGDWYNADLKQNDVLGDQEVLDSEWS</sequence>
<comment type="caution">
    <text evidence="1">The sequence shown here is derived from an EMBL/GenBank/DDBJ whole genome shotgun (WGS) entry which is preliminary data.</text>
</comment>
<name>A0AAW6ACC1_LACPA</name>
<dbReference type="AlphaFoldDB" id="A0AAW6ACC1"/>
<dbReference type="EMBL" id="JAQLSF010000002">
    <property type="protein sequence ID" value="MDB1566077.1"/>
    <property type="molecule type" value="Genomic_DNA"/>
</dbReference>
<dbReference type="SUPFAM" id="SSF89447">
    <property type="entry name" value="AbrB/MazE/MraZ-like"/>
    <property type="match status" value="1"/>
</dbReference>
<gene>
    <name evidence="1" type="ORF">PGA78_15220</name>
</gene>
<reference evidence="1 2" key="1">
    <citation type="submission" date="2023-01" db="EMBL/GenBank/DDBJ databases">
        <title>Complete genome sequence of Lacticaseibacillus paracasei SRCM217440 isolated from Makgeolli.</title>
        <authorList>
            <person name="Yang H.-G."/>
            <person name="Jeong S.-J."/>
            <person name="Ha G.-S."/>
            <person name="Yang H.-J."/>
            <person name="Jeong D.-Y."/>
        </authorList>
    </citation>
    <scope>NUCLEOTIDE SEQUENCE [LARGE SCALE GENOMIC DNA]</scope>
    <source>
        <strain evidence="1 2">SRCM217440</strain>
    </source>
</reference>
<evidence type="ECO:0000313" key="2">
    <source>
        <dbReference type="Proteomes" id="UP001212327"/>
    </source>
</evidence>
<dbReference type="NCBIfam" id="NF047400">
    <property type="entry name" value="MazE_PemI_antitoxin"/>
    <property type="match status" value="1"/>
</dbReference>
<protein>
    <submittedName>
        <fullName evidence="1">AbrB/MazE/SpoVT family DNA-binding domain-containing protein</fullName>
    </submittedName>
</protein>
<dbReference type="GO" id="GO:0003677">
    <property type="term" value="F:DNA binding"/>
    <property type="evidence" value="ECO:0007669"/>
    <property type="project" value="UniProtKB-KW"/>
</dbReference>
<evidence type="ECO:0000313" key="1">
    <source>
        <dbReference type="EMBL" id="MDB1566077.1"/>
    </source>
</evidence>
<dbReference type="Proteomes" id="UP001212327">
    <property type="component" value="Unassembled WGS sequence"/>
</dbReference>
<accession>A0AAW6ACC1</accession>
<keyword evidence="1" id="KW-0238">DNA-binding</keyword>
<proteinExistence type="predicted"/>